<evidence type="ECO:0000256" key="4">
    <source>
        <dbReference type="ARBA" id="ARBA00022552"/>
    </source>
</evidence>
<evidence type="ECO:0000256" key="5">
    <source>
        <dbReference type="ARBA" id="ARBA00022603"/>
    </source>
</evidence>
<comment type="function">
    <text evidence="8 10">Specifically methylates the N3 position of the uracil ring of uridine 1498 (m3U1498) in 16S rRNA. Acts on the fully assembled 30S ribosomal subunit.</text>
</comment>
<dbReference type="InterPro" id="IPR046887">
    <property type="entry name" value="RsmE_PUA-like"/>
</dbReference>
<evidence type="ECO:0000313" key="13">
    <source>
        <dbReference type="EMBL" id="MBB6482348.1"/>
    </source>
</evidence>
<reference evidence="13 14" key="1">
    <citation type="submission" date="2020-08" db="EMBL/GenBank/DDBJ databases">
        <title>Genomic Encyclopedia of Type Strains, Phase IV (KMG-IV): sequencing the most valuable type-strain genomes for metagenomic binning, comparative biology and taxonomic classification.</title>
        <authorList>
            <person name="Goeker M."/>
        </authorList>
    </citation>
    <scope>NUCLEOTIDE SEQUENCE [LARGE SCALE GENOMIC DNA]</scope>
    <source>
        <strain evidence="13 14">DSM 2461</strain>
    </source>
</reference>
<evidence type="ECO:0000256" key="7">
    <source>
        <dbReference type="ARBA" id="ARBA00022691"/>
    </source>
</evidence>
<dbReference type="RefSeq" id="WP_281389154.1">
    <property type="nucleotide sequence ID" value="NZ_JACHGJ010000011.1"/>
</dbReference>
<keyword evidence="3 10" id="KW-0963">Cytoplasm</keyword>
<dbReference type="Proteomes" id="UP000587760">
    <property type="component" value="Unassembled WGS sequence"/>
</dbReference>
<gene>
    <name evidence="13" type="ORF">HNR50_004041</name>
</gene>
<dbReference type="Pfam" id="PF20260">
    <property type="entry name" value="PUA_4"/>
    <property type="match status" value="1"/>
</dbReference>
<evidence type="ECO:0000259" key="11">
    <source>
        <dbReference type="Pfam" id="PF04452"/>
    </source>
</evidence>
<comment type="catalytic activity">
    <reaction evidence="9 10">
        <text>uridine(1498) in 16S rRNA + S-adenosyl-L-methionine = N(3)-methyluridine(1498) in 16S rRNA + S-adenosyl-L-homocysteine + H(+)</text>
        <dbReference type="Rhea" id="RHEA:42920"/>
        <dbReference type="Rhea" id="RHEA-COMP:10283"/>
        <dbReference type="Rhea" id="RHEA-COMP:10284"/>
        <dbReference type="ChEBI" id="CHEBI:15378"/>
        <dbReference type="ChEBI" id="CHEBI:57856"/>
        <dbReference type="ChEBI" id="CHEBI:59789"/>
        <dbReference type="ChEBI" id="CHEBI:65315"/>
        <dbReference type="ChEBI" id="CHEBI:74502"/>
        <dbReference type="EC" id="2.1.1.193"/>
    </reaction>
</comment>
<dbReference type="AlphaFoldDB" id="A0A841RIJ5"/>
<accession>A0A841RIJ5</accession>
<keyword evidence="5 10" id="KW-0489">Methyltransferase</keyword>
<name>A0A841RIJ5_9SPIO</name>
<dbReference type="GO" id="GO:0005737">
    <property type="term" value="C:cytoplasm"/>
    <property type="evidence" value="ECO:0007669"/>
    <property type="project" value="UniProtKB-SubCell"/>
</dbReference>
<evidence type="ECO:0000256" key="2">
    <source>
        <dbReference type="ARBA" id="ARBA00005528"/>
    </source>
</evidence>
<dbReference type="SUPFAM" id="SSF75217">
    <property type="entry name" value="alpha/beta knot"/>
    <property type="match status" value="1"/>
</dbReference>
<comment type="similarity">
    <text evidence="2 10">Belongs to the RNA methyltransferase RsmE family.</text>
</comment>
<comment type="caution">
    <text evidence="13">The sequence shown here is derived from an EMBL/GenBank/DDBJ whole genome shotgun (WGS) entry which is preliminary data.</text>
</comment>
<dbReference type="PIRSF" id="PIRSF015601">
    <property type="entry name" value="MTase_slr0722"/>
    <property type="match status" value="1"/>
</dbReference>
<dbReference type="EC" id="2.1.1.193" evidence="10"/>
<dbReference type="InterPro" id="IPR015947">
    <property type="entry name" value="PUA-like_sf"/>
</dbReference>
<dbReference type="GO" id="GO:0070042">
    <property type="term" value="F:rRNA (uridine-N3-)-methyltransferase activity"/>
    <property type="evidence" value="ECO:0007669"/>
    <property type="project" value="TreeGrafter"/>
</dbReference>
<dbReference type="PANTHER" id="PTHR30027:SF3">
    <property type="entry name" value="16S RRNA (URACIL(1498)-N(3))-METHYLTRANSFERASE"/>
    <property type="match status" value="1"/>
</dbReference>
<dbReference type="Pfam" id="PF04452">
    <property type="entry name" value="Methyltrans_RNA"/>
    <property type="match status" value="1"/>
</dbReference>
<dbReference type="InterPro" id="IPR029028">
    <property type="entry name" value="Alpha/beta_knot_MTases"/>
</dbReference>
<keyword evidence="6 10" id="KW-0808">Transferase</keyword>
<dbReference type="CDD" id="cd18084">
    <property type="entry name" value="RsmE-like"/>
    <property type="match status" value="1"/>
</dbReference>
<evidence type="ECO:0000256" key="9">
    <source>
        <dbReference type="ARBA" id="ARBA00047944"/>
    </source>
</evidence>
<feature type="domain" description="Ribosomal RNA small subunit methyltransferase E PUA-like" evidence="12">
    <location>
        <begin position="18"/>
        <end position="63"/>
    </location>
</feature>
<proteinExistence type="inferred from homology"/>
<dbReference type="PANTHER" id="PTHR30027">
    <property type="entry name" value="RIBOSOMAL RNA SMALL SUBUNIT METHYLTRANSFERASE E"/>
    <property type="match status" value="1"/>
</dbReference>
<evidence type="ECO:0000256" key="6">
    <source>
        <dbReference type="ARBA" id="ARBA00022679"/>
    </source>
</evidence>
<dbReference type="EMBL" id="JACHGJ010000011">
    <property type="protein sequence ID" value="MBB6482348.1"/>
    <property type="molecule type" value="Genomic_DNA"/>
</dbReference>
<dbReference type="GO" id="GO:0070475">
    <property type="term" value="P:rRNA base methylation"/>
    <property type="evidence" value="ECO:0007669"/>
    <property type="project" value="TreeGrafter"/>
</dbReference>
<keyword evidence="4 10" id="KW-0698">rRNA processing</keyword>
<keyword evidence="7 10" id="KW-0949">S-adenosyl-L-methionine</keyword>
<evidence type="ECO:0000259" key="12">
    <source>
        <dbReference type="Pfam" id="PF20260"/>
    </source>
</evidence>
<dbReference type="SUPFAM" id="SSF88697">
    <property type="entry name" value="PUA domain-like"/>
    <property type="match status" value="1"/>
</dbReference>
<evidence type="ECO:0000256" key="8">
    <source>
        <dbReference type="ARBA" id="ARBA00025699"/>
    </source>
</evidence>
<protein>
    <recommendedName>
        <fullName evidence="10">Ribosomal RNA small subunit methyltransferase E</fullName>
        <ecNumber evidence="10">2.1.1.193</ecNumber>
    </recommendedName>
</protein>
<evidence type="ECO:0000256" key="3">
    <source>
        <dbReference type="ARBA" id="ARBA00022490"/>
    </source>
</evidence>
<organism evidence="13 14">
    <name type="scientific">Spirochaeta isovalerica</name>
    <dbReference type="NCBI Taxonomy" id="150"/>
    <lineage>
        <taxon>Bacteria</taxon>
        <taxon>Pseudomonadati</taxon>
        <taxon>Spirochaetota</taxon>
        <taxon>Spirochaetia</taxon>
        <taxon>Spirochaetales</taxon>
        <taxon>Spirochaetaceae</taxon>
        <taxon>Spirochaeta</taxon>
    </lineage>
</organism>
<dbReference type="InterPro" id="IPR006700">
    <property type="entry name" value="RsmE"/>
</dbReference>
<dbReference type="NCBIfam" id="TIGR00046">
    <property type="entry name" value="RsmE family RNA methyltransferase"/>
    <property type="match status" value="1"/>
</dbReference>
<dbReference type="InterPro" id="IPR046886">
    <property type="entry name" value="RsmE_MTase_dom"/>
</dbReference>
<dbReference type="InterPro" id="IPR029026">
    <property type="entry name" value="tRNA_m1G_MTases_N"/>
</dbReference>
<sequence>MRQFILPNEFSGDDTLTLTGESFHYLCRVLRKKEGDTFPGLDRQGNHWNIVISKIEEDSCRLNVSPDKTSRRKLTEITLVQCLPKGKKMDLVIRQAVESGVSRIIPVESDHAVPRFENDKDRNKKRERWEKIALEAMQQSGSEIVPEICKPVKMERLFDYTGIKSLGLFCHQERIDHNSLHQYLNETPDEVFIVIGPEGGLSDREVEILFERDFKPVYLGDNILRTETAALFATAAVKVLLLENEKWSLKD</sequence>
<feature type="domain" description="Ribosomal RNA small subunit methyltransferase E methyltransferase" evidence="11">
    <location>
        <begin position="75"/>
        <end position="237"/>
    </location>
</feature>
<dbReference type="Gene3D" id="3.40.1280.10">
    <property type="match status" value="1"/>
</dbReference>
<comment type="subcellular location">
    <subcellularLocation>
        <location evidence="1 10">Cytoplasm</location>
    </subcellularLocation>
</comment>
<evidence type="ECO:0000313" key="14">
    <source>
        <dbReference type="Proteomes" id="UP000587760"/>
    </source>
</evidence>
<evidence type="ECO:0000256" key="10">
    <source>
        <dbReference type="PIRNR" id="PIRNR015601"/>
    </source>
</evidence>
<evidence type="ECO:0000256" key="1">
    <source>
        <dbReference type="ARBA" id="ARBA00004496"/>
    </source>
</evidence>
<keyword evidence="14" id="KW-1185">Reference proteome</keyword>